<protein>
    <submittedName>
        <fullName evidence="12">Uncharacterized protein</fullName>
    </submittedName>
</protein>
<evidence type="ECO:0000256" key="4">
    <source>
        <dbReference type="ARBA" id="ARBA00022692"/>
    </source>
</evidence>
<dbReference type="Gene3D" id="2.60.470.10">
    <property type="entry name" value="Acid-sensing ion channels like domains"/>
    <property type="match status" value="1"/>
</dbReference>
<keyword evidence="9 11" id="KW-0739">Sodium transport</keyword>
<evidence type="ECO:0000256" key="8">
    <source>
        <dbReference type="ARBA" id="ARBA00023136"/>
    </source>
</evidence>
<name>A0A813RS26_9BILA</name>
<evidence type="ECO:0000256" key="6">
    <source>
        <dbReference type="ARBA" id="ARBA00023053"/>
    </source>
</evidence>
<dbReference type="InterPro" id="IPR032675">
    <property type="entry name" value="LRR_dom_sf"/>
</dbReference>
<dbReference type="Pfam" id="PF00858">
    <property type="entry name" value="ASC"/>
    <property type="match status" value="2"/>
</dbReference>
<dbReference type="GO" id="GO:0015280">
    <property type="term" value="F:ligand-gated sodium channel activity"/>
    <property type="evidence" value="ECO:0007669"/>
    <property type="project" value="TreeGrafter"/>
</dbReference>
<keyword evidence="5" id="KW-1133">Transmembrane helix</keyword>
<comment type="subcellular location">
    <subcellularLocation>
        <location evidence="1">Membrane</location>
        <topology evidence="1">Multi-pass membrane protein</topology>
    </subcellularLocation>
</comment>
<dbReference type="Gene3D" id="3.80.10.10">
    <property type="entry name" value="Ribonuclease Inhibitor"/>
    <property type="match status" value="1"/>
</dbReference>
<dbReference type="InterPro" id="IPR001873">
    <property type="entry name" value="ENaC"/>
</dbReference>
<dbReference type="GO" id="GO:0005886">
    <property type="term" value="C:plasma membrane"/>
    <property type="evidence" value="ECO:0007669"/>
    <property type="project" value="TreeGrafter"/>
</dbReference>
<keyword evidence="8" id="KW-0472">Membrane</keyword>
<dbReference type="EMBL" id="CAJNOG010000024">
    <property type="protein sequence ID" value="CAF0785010.1"/>
    <property type="molecule type" value="Genomic_DNA"/>
</dbReference>
<dbReference type="Gene3D" id="1.10.287.770">
    <property type="entry name" value="YojJ-like"/>
    <property type="match status" value="1"/>
</dbReference>
<accession>A0A813RS26</accession>
<organism evidence="12 13">
    <name type="scientific">Adineta steineri</name>
    <dbReference type="NCBI Taxonomy" id="433720"/>
    <lineage>
        <taxon>Eukaryota</taxon>
        <taxon>Metazoa</taxon>
        <taxon>Spiralia</taxon>
        <taxon>Gnathifera</taxon>
        <taxon>Rotifera</taxon>
        <taxon>Eurotatoria</taxon>
        <taxon>Bdelloidea</taxon>
        <taxon>Adinetida</taxon>
        <taxon>Adinetidae</taxon>
        <taxon>Adineta</taxon>
    </lineage>
</organism>
<comment type="caution">
    <text evidence="12">The sequence shown here is derived from an EMBL/GenBank/DDBJ whole genome shotgun (WGS) entry which is preliminary data.</text>
</comment>
<dbReference type="Proteomes" id="UP000663845">
    <property type="component" value="Unassembled WGS sequence"/>
</dbReference>
<sequence>MTTKQLCQTFKNVNRRLNELINDTDHFIDLGDYSKSEYRRLVMANDDAFPPHKIVSLIVFDDKNEYSVASLNTVLFVQKYQQSAFPHLKRLSINGLTVALFSKLSTSILQQVVILSLSASTSPPTTRNLVKHLFQQLFGTSSLTNIRKLSLNFDVEINRPDPNGWCGTREPVEEITIPFSMITQQQPSIVNLTIKHRVHDIDLVHLLKFLPNLKTLSTTLCMYPKLYEFENCSNLTSLEFDVTGIGLTDIEEYLFKMFPNLNEALIVDFTPAPQIRNFITDKIEEQLGLDINKDGRIGGPGPMSKIEQTTHIDLNHDGIIGGYRPSAGGEQKHFTEQRRRSIVIDYLISTSTHGLRSVGRAYSTCNRIFWIVISAILQYFAYPTQTKVEINLDLSMDFPAVTICSATPNRYDRVNTSLINFFYRLFPSYVKFNQSILNSLVLLLYMDLFNRNQIEEWQWTGYQLTDIMLYCNYNGIDCSNAFIPSISSIFGNCYTFNWKTSIPFFTLNSVSNTFLLREGLSLGFYIPRESYFPTLSYDAGLVVLLHDNDELPLPNENGLYLQPGLSHSIIYRKSKTTFLPATYSQCTSDIADDLLTCAFNSEQKLVASEELQTLWCTHCAPQCQLLNGTNKTNILVPDDFAQRFDYYFERNYLKVFIGCGIKYVTKYKQEAKLSFVDTFSAIGGQTGLWIGLSVLSVIELIELLYRLVHKLIIQ</sequence>
<comment type="similarity">
    <text evidence="11">Belongs to the amiloride-sensitive sodium channel (TC 1.A.6) family.</text>
</comment>
<keyword evidence="2 11" id="KW-0813">Transport</keyword>
<keyword evidence="10 11" id="KW-0407">Ion channel</keyword>
<proteinExistence type="inferred from homology"/>
<evidence type="ECO:0000256" key="3">
    <source>
        <dbReference type="ARBA" id="ARBA00022461"/>
    </source>
</evidence>
<keyword evidence="3 11" id="KW-0894">Sodium channel</keyword>
<dbReference type="PRINTS" id="PR01078">
    <property type="entry name" value="AMINACHANNEL"/>
</dbReference>
<evidence type="ECO:0000256" key="11">
    <source>
        <dbReference type="RuleBase" id="RU000679"/>
    </source>
</evidence>
<evidence type="ECO:0000256" key="5">
    <source>
        <dbReference type="ARBA" id="ARBA00022989"/>
    </source>
</evidence>
<keyword evidence="6" id="KW-0915">Sodium</keyword>
<evidence type="ECO:0000256" key="2">
    <source>
        <dbReference type="ARBA" id="ARBA00022448"/>
    </source>
</evidence>
<dbReference type="PANTHER" id="PTHR11690:SF300">
    <property type="entry name" value="PICKPOCKET PROTEIN 19"/>
    <property type="match status" value="1"/>
</dbReference>
<evidence type="ECO:0000256" key="9">
    <source>
        <dbReference type="ARBA" id="ARBA00023201"/>
    </source>
</evidence>
<evidence type="ECO:0000313" key="13">
    <source>
        <dbReference type="Proteomes" id="UP000663845"/>
    </source>
</evidence>
<evidence type="ECO:0000256" key="7">
    <source>
        <dbReference type="ARBA" id="ARBA00023065"/>
    </source>
</evidence>
<evidence type="ECO:0000256" key="1">
    <source>
        <dbReference type="ARBA" id="ARBA00004141"/>
    </source>
</evidence>
<evidence type="ECO:0000256" key="10">
    <source>
        <dbReference type="ARBA" id="ARBA00023303"/>
    </source>
</evidence>
<dbReference type="AlphaFoldDB" id="A0A813RS26"/>
<keyword evidence="7 11" id="KW-0406">Ion transport</keyword>
<gene>
    <name evidence="12" type="ORF">JYZ213_LOCUS4400</name>
</gene>
<dbReference type="PANTHER" id="PTHR11690">
    <property type="entry name" value="AMILORIDE-SENSITIVE SODIUM CHANNEL-RELATED"/>
    <property type="match status" value="1"/>
</dbReference>
<keyword evidence="4 11" id="KW-0812">Transmembrane</keyword>
<reference evidence="12" key="1">
    <citation type="submission" date="2021-02" db="EMBL/GenBank/DDBJ databases">
        <authorList>
            <person name="Nowell W R."/>
        </authorList>
    </citation>
    <scope>NUCLEOTIDE SEQUENCE</scope>
</reference>
<evidence type="ECO:0000313" key="12">
    <source>
        <dbReference type="EMBL" id="CAF0785010.1"/>
    </source>
</evidence>